<dbReference type="EMBL" id="MU004199">
    <property type="protein sequence ID" value="KAF2489073.1"/>
    <property type="molecule type" value="Genomic_DNA"/>
</dbReference>
<gene>
    <name evidence="3" type="ORF">BU16DRAFT_544492</name>
</gene>
<organism evidence="3 4">
    <name type="scientific">Lophium mytilinum</name>
    <dbReference type="NCBI Taxonomy" id="390894"/>
    <lineage>
        <taxon>Eukaryota</taxon>
        <taxon>Fungi</taxon>
        <taxon>Dikarya</taxon>
        <taxon>Ascomycota</taxon>
        <taxon>Pezizomycotina</taxon>
        <taxon>Dothideomycetes</taxon>
        <taxon>Pleosporomycetidae</taxon>
        <taxon>Mytilinidiales</taxon>
        <taxon>Mytilinidiaceae</taxon>
        <taxon>Lophium</taxon>
    </lineage>
</organism>
<name>A0A6A6QBQ9_9PEZI</name>
<evidence type="ECO:0000313" key="3">
    <source>
        <dbReference type="EMBL" id="KAF2489073.1"/>
    </source>
</evidence>
<feature type="region of interest" description="Disordered" evidence="1">
    <location>
        <begin position="43"/>
        <end position="143"/>
    </location>
</feature>
<keyword evidence="2" id="KW-0472">Membrane</keyword>
<feature type="transmembrane region" description="Helical" evidence="2">
    <location>
        <begin position="173"/>
        <end position="194"/>
    </location>
</feature>
<reference evidence="3" key="1">
    <citation type="journal article" date="2020" name="Stud. Mycol.">
        <title>101 Dothideomycetes genomes: a test case for predicting lifestyles and emergence of pathogens.</title>
        <authorList>
            <person name="Haridas S."/>
            <person name="Albert R."/>
            <person name="Binder M."/>
            <person name="Bloem J."/>
            <person name="Labutti K."/>
            <person name="Salamov A."/>
            <person name="Andreopoulos B."/>
            <person name="Baker S."/>
            <person name="Barry K."/>
            <person name="Bills G."/>
            <person name="Bluhm B."/>
            <person name="Cannon C."/>
            <person name="Castanera R."/>
            <person name="Culley D."/>
            <person name="Daum C."/>
            <person name="Ezra D."/>
            <person name="Gonzalez J."/>
            <person name="Henrissat B."/>
            <person name="Kuo A."/>
            <person name="Liang C."/>
            <person name="Lipzen A."/>
            <person name="Lutzoni F."/>
            <person name="Magnuson J."/>
            <person name="Mondo S."/>
            <person name="Nolan M."/>
            <person name="Ohm R."/>
            <person name="Pangilinan J."/>
            <person name="Park H.-J."/>
            <person name="Ramirez L."/>
            <person name="Alfaro M."/>
            <person name="Sun H."/>
            <person name="Tritt A."/>
            <person name="Yoshinaga Y."/>
            <person name="Zwiers L.-H."/>
            <person name="Turgeon B."/>
            <person name="Goodwin S."/>
            <person name="Spatafora J."/>
            <person name="Crous P."/>
            <person name="Grigoriev I."/>
        </authorList>
    </citation>
    <scope>NUCLEOTIDE SEQUENCE</scope>
    <source>
        <strain evidence="3">CBS 269.34</strain>
    </source>
</reference>
<keyword evidence="2" id="KW-0812">Transmembrane</keyword>
<proteinExistence type="predicted"/>
<feature type="compositionally biased region" description="Pro residues" evidence="1">
    <location>
        <begin position="13"/>
        <end position="22"/>
    </location>
</feature>
<feature type="compositionally biased region" description="Low complexity" evidence="1">
    <location>
        <begin position="128"/>
        <end position="139"/>
    </location>
</feature>
<keyword evidence="2" id="KW-1133">Transmembrane helix</keyword>
<dbReference type="AlphaFoldDB" id="A0A6A6QBQ9"/>
<dbReference type="Proteomes" id="UP000799750">
    <property type="component" value="Unassembled WGS sequence"/>
</dbReference>
<feature type="region of interest" description="Disordered" evidence="1">
    <location>
        <begin position="1"/>
        <end position="27"/>
    </location>
</feature>
<evidence type="ECO:0000256" key="1">
    <source>
        <dbReference type="SAM" id="MobiDB-lite"/>
    </source>
</evidence>
<feature type="compositionally biased region" description="Low complexity" evidence="1">
    <location>
        <begin position="101"/>
        <end position="110"/>
    </location>
</feature>
<accession>A0A6A6QBQ9</accession>
<sequence>MLFKLTSFGEQEPTPPPPPPPSRAFFDFSPIVHIDSFEYQDGVSLSTRPRAPPSEDPPRAFFTFGPTYHVPRPNPRRTSRRDFQPASPEAREELFNHRTRPTTTRVPAPTSETNSPGAETYHPGLGVSTSSSGAPQSASDDSKFTLADSESILDDAASSWDEVQSILDASDRLSTAIGSIIGTLLTIKIGLWFLRVLGLTPRKHPF</sequence>
<evidence type="ECO:0000313" key="4">
    <source>
        <dbReference type="Proteomes" id="UP000799750"/>
    </source>
</evidence>
<protein>
    <submittedName>
        <fullName evidence="3">Uncharacterized protein</fullName>
    </submittedName>
</protein>
<evidence type="ECO:0000256" key="2">
    <source>
        <dbReference type="SAM" id="Phobius"/>
    </source>
</evidence>
<keyword evidence="4" id="KW-1185">Reference proteome</keyword>
<dbReference type="OrthoDB" id="10552895at2759"/>